<dbReference type="AlphaFoldDB" id="A0A0A9BHD7"/>
<reference evidence="3" key="1">
    <citation type="submission" date="2014-09" db="EMBL/GenBank/DDBJ databases">
        <authorList>
            <person name="Magalhaes I.L.F."/>
            <person name="Oliveira U."/>
            <person name="Santos F.R."/>
            <person name="Vidigal T.H.D.A."/>
            <person name="Brescovit A.D."/>
            <person name="Santos A.J."/>
        </authorList>
    </citation>
    <scope>NUCLEOTIDE SEQUENCE</scope>
    <source>
        <tissue evidence="3">Shoot tissue taken approximately 20 cm above the soil surface</tissue>
    </source>
</reference>
<reference evidence="3" key="2">
    <citation type="journal article" date="2015" name="Data Brief">
        <title>Shoot transcriptome of the giant reed, Arundo donax.</title>
        <authorList>
            <person name="Barrero R.A."/>
            <person name="Guerrero F.D."/>
            <person name="Moolhuijzen P."/>
            <person name="Goolsby J.A."/>
            <person name="Tidwell J."/>
            <person name="Bellgard S.E."/>
            <person name="Bellgard M.I."/>
        </authorList>
    </citation>
    <scope>NUCLEOTIDE SEQUENCE</scope>
    <source>
        <tissue evidence="3">Shoot tissue taken approximately 20 cm above the soil surface</tissue>
    </source>
</reference>
<keyword evidence="2" id="KW-0812">Transmembrane</keyword>
<evidence type="ECO:0000256" key="1">
    <source>
        <dbReference type="SAM" id="MobiDB-lite"/>
    </source>
</evidence>
<organism evidence="3">
    <name type="scientific">Arundo donax</name>
    <name type="common">Giant reed</name>
    <name type="synonym">Donax arundinaceus</name>
    <dbReference type="NCBI Taxonomy" id="35708"/>
    <lineage>
        <taxon>Eukaryota</taxon>
        <taxon>Viridiplantae</taxon>
        <taxon>Streptophyta</taxon>
        <taxon>Embryophyta</taxon>
        <taxon>Tracheophyta</taxon>
        <taxon>Spermatophyta</taxon>
        <taxon>Magnoliopsida</taxon>
        <taxon>Liliopsida</taxon>
        <taxon>Poales</taxon>
        <taxon>Poaceae</taxon>
        <taxon>PACMAD clade</taxon>
        <taxon>Arundinoideae</taxon>
        <taxon>Arundineae</taxon>
        <taxon>Arundo</taxon>
    </lineage>
</organism>
<sequence>MSVAESVAPAGHQNDETHSFTDMNIQNPGVMVEDICDKDTGVNSGSIVIEKVENLDTSEVKMQMKEKEIILALVKCAYCMIKLGLFKGRRGCIRMKVCMWNLMKL</sequence>
<keyword evidence="2" id="KW-0472">Membrane</keyword>
<keyword evidence="2" id="KW-1133">Transmembrane helix</keyword>
<feature type="region of interest" description="Disordered" evidence="1">
    <location>
        <begin position="1"/>
        <end position="23"/>
    </location>
</feature>
<feature type="transmembrane region" description="Helical" evidence="2">
    <location>
        <begin position="69"/>
        <end position="86"/>
    </location>
</feature>
<accession>A0A0A9BHD7</accession>
<evidence type="ECO:0000256" key="2">
    <source>
        <dbReference type="SAM" id="Phobius"/>
    </source>
</evidence>
<name>A0A0A9BHD7_ARUDO</name>
<protein>
    <submittedName>
        <fullName evidence="3">Uncharacterized protein</fullName>
    </submittedName>
</protein>
<dbReference type="EMBL" id="GBRH01239193">
    <property type="protein sequence ID" value="JAD58702.1"/>
    <property type="molecule type" value="Transcribed_RNA"/>
</dbReference>
<evidence type="ECO:0000313" key="3">
    <source>
        <dbReference type="EMBL" id="JAD58702.1"/>
    </source>
</evidence>
<proteinExistence type="predicted"/>